<evidence type="ECO:0000256" key="1">
    <source>
        <dbReference type="ARBA" id="ARBA00022801"/>
    </source>
</evidence>
<dbReference type="PANTHER" id="PTHR42856">
    <property type="entry name" value="ACYL-COENZYME A THIOESTERASE PAAI"/>
    <property type="match status" value="1"/>
</dbReference>
<evidence type="ECO:0000259" key="2">
    <source>
        <dbReference type="Pfam" id="PF03061"/>
    </source>
</evidence>
<dbReference type="Proteomes" id="UP000011220">
    <property type="component" value="Chromosome"/>
</dbReference>
<evidence type="ECO:0000313" key="4">
    <source>
        <dbReference type="Proteomes" id="UP000011220"/>
    </source>
</evidence>
<dbReference type="SUPFAM" id="SSF54637">
    <property type="entry name" value="Thioesterase/thiol ester dehydrase-isomerase"/>
    <property type="match status" value="1"/>
</dbReference>
<gene>
    <name evidence="3" type="ordered locus">Cst_c02390</name>
</gene>
<dbReference type="EMBL" id="CP004044">
    <property type="protein sequence ID" value="AGC67263.1"/>
    <property type="molecule type" value="Genomic_DNA"/>
</dbReference>
<organism evidence="3 4">
    <name type="scientific">Thermoclostridium stercorarium (strain ATCC 35414 / DSM 8532 / NCIMB 11754)</name>
    <name type="common">Clostridium stercorarium</name>
    <dbReference type="NCBI Taxonomy" id="1121335"/>
    <lineage>
        <taxon>Bacteria</taxon>
        <taxon>Bacillati</taxon>
        <taxon>Bacillota</taxon>
        <taxon>Clostridia</taxon>
        <taxon>Eubacteriales</taxon>
        <taxon>Oscillospiraceae</taxon>
        <taxon>Thermoclostridium</taxon>
    </lineage>
</organism>
<dbReference type="Gene3D" id="3.10.129.10">
    <property type="entry name" value="Hotdog Thioesterase"/>
    <property type="match status" value="1"/>
</dbReference>
<dbReference type="AlphaFoldDB" id="L7VNZ7"/>
<accession>L7VNZ7</accession>
<dbReference type="STRING" id="1121335.Cst_c02390"/>
<evidence type="ECO:0000313" key="3">
    <source>
        <dbReference type="EMBL" id="AGC67263.1"/>
    </source>
</evidence>
<dbReference type="PANTHER" id="PTHR42856:SF1">
    <property type="entry name" value="ACYL-COENZYME A THIOESTERASE PAAI"/>
    <property type="match status" value="1"/>
</dbReference>
<dbReference type="InterPro" id="IPR029069">
    <property type="entry name" value="HotDog_dom_sf"/>
</dbReference>
<dbReference type="RefSeq" id="WP_015357960.1">
    <property type="nucleotide sequence ID" value="NC_020134.1"/>
</dbReference>
<dbReference type="NCBIfam" id="TIGR00369">
    <property type="entry name" value="unchar_dom_1"/>
    <property type="match status" value="1"/>
</dbReference>
<dbReference type="KEGG" id="csd:Clst_0226"/>
<sequence>MDSNIMHTVCNDRFAKYIGAEIVKAEPGYAVVEMEITDNHMNGLNIVQAIFTLADFAFAAASNNNGIVTVGVNANISYLKSPEGSRLTAVARELKAGRKICHYDVEVNDGNADLVAKVHFTGYRKK</sequence>
<dbReference type="InterPro" id="IPR006683">
    <property type="entry name" value="Thioestr_dom"/>
</dbReference>
<protein>
    <submittedName>
        <fullName evidence="3">Thioesterase superfamily</fullName>
    </submittedName>
</protein>
<dbReference type="InterPro" id="IPR052723">
    <property type="entry name" value="Acyl-CoA_thioesterase_PaaI"/>
</dbReference>
<name>L7VNZ7_THES1</name>
<dbReference type="Pfam" id="PF03061">
    <property type="entry name" value="4HBT"/>
    <property type="match status" value="1"/>
</dbReference>
<reference evidence="3 4" key="1">
    <citation type="journal article" date="2013" name="Genome Announc.">
        <title>Complete genome sequence of Clostridium stercorarium subsp. stercorarium strain DSM 8532, a thermophilic degrader of plant cell wall fibers.</title>
        <authorList>
            <person name="Poehlein A."/>
            <person name="Zverlov V.V."/>
            <person name="Daniel R."/>
            <person name="Schwarz W.H."/>
            <person name="Liebl W."/>
        </authorList>
    </citation>
    <scope>NUCLEOTIDE SEQUENCE [LARGE SCALE GENOMIC DNA]</scope>
    <source>
        <strain evidence="4">ATCC 35414 / DSM 8532 / NCIMB 11754</strain>
    </source>
</reference>
<feature type="domain" description="Thioesterase" evidence="2">
    <location>
        <begin position="50"/>
        <end position="114"/>
    </location>
</feature>
<dbReference type="CDD" id="cd03443">
    <property type="entry name" value="PaaI_thioesterase"/>
    <property type="match status" value="1"/>
</dbReference>
<proteinExistence type="predicted"/>
<dbReference type="KEGG" id="css:Cst_c02390"/>
<keyword evidence="1" id="KW-0378">Hydrolase</keyword>
<dbReference type="GO" id="GO:0016289">
    <property type="term" value="F:acyl-CoA hydrolase activity"/>
    <property type="evidence" value="ECO:0007669"/>
    <property type="project" value="UniProtKB-ARBA"/>
</dbReference>
<dbReference type="PATRIC" id="fig|1121335.3.peg.226"/>
<dbReference type="InterPro" id="IPR003736">
    <property type="entry name" value="PAAI_dom"/>
</dbReference>
<dbReference type="eggNOG" id="COG2050">
    <property type="taxonomic scope" value="Bacteria"/>
</dbReference>
<keyword evidence="4" id="KW-1185">Reference proteome</keyword>